<evidence type="ECO:0000313" key="2">
    <source>
        <dbReference type="Proteomes" id="UP000051326"/>
    </source>
</evidence>
<evidence type="ECO:0000313" key="1">
    <source>
        <dbReference type="EMBL" id="CUH99587.1"/>
    </source>
</evidence>
<sequence length="345" mass="38129">MSAEAGSSRKFEGSQGRLSEEKVRAVLEADYQSGCVVESRGGKISRSHYANVLGCSRAALWHFLFVFSEYEQKLRLKVGEQRLSATELKLRNLLEQDFKAGRIVPSRGGKISRLHYSGLLGCTKSALTRHISVFSEYERKLEWGASPPTGSARGTVSEDALRGVLDKELNTEEGIASRRGKIIRRHYAALLGWSPATMTQFVSVFSESEAKLGLKASTRIAGKCGHLSEEKLRDLLESDFSSGRIASFRGKVSRKYYSEKLGCSPSSLNRFKDVIDEYNQKIAAREIAILAEKLRMVLESDLALDSVVTGKSGKVNRSYYAKKIGCSPSKLSEIDLPPAKSLTMK</sequence>
<reference evidence="1 2" key="1">
    <citation type="submission" date="2015-09" db="EMBL/GenBank/DDBJ databases">
        <authorList>
            <consortium name="Swine Surveillance"/>
        </authorList>
    </citation>
    <scope>NUCLEOTIDE SEQUENCE [LARGE SCALE GENOMIC DNA]</scope>
    <source>
        <strain evidence="1 2">CECT 8399</strain>
    </source>
</reference>
<name>A0A0P1HWS0_9RHOB</name>
<accession>A0A0P1HWS0</accession>
<dbReference type="AlphaFoldDB" id="A0A0P1HWS0"/>
<organism evidence="1 2">
    <name type="scientific">Leisingera aquaemixtae</name>
    <dbReference type="NCBI Taxonomy" id="1396826"/>
    <lineage>
        <taxon>Bacteria</taxon>
        <taxon>Pseudomonadati</taxon>
        <taxon>Pseudomonadota</taxon>
        <taxon>Alphaproteobacteria</taxon>
        <taxon>Rhodobacterales</taxon>
        <taxon>Roseobacteraceae</taxon>
        <taxon>Leisingera</taxon>
    </lineage>
</organism>
<dbReference type="STRING" id="1396826.PHA8399_01709"/>
<proteinExistence type="predicted"/>
<gene>
    <name evidence="1" type="ORF">PHA8399_01709</name>
</gene>
<protein>
    <submittedName>
        <fullName evidence="1">Uncharacterized protein</fullName>
    </submittedName>
</protein>
<dbReference type="RefSeq" id="WP_145977009.1">
    <property type="nucleotide sequence ID" value="NZ_CYSR01000021.1"/>
</dbReference>
<dbReference type="EMBL" id="CYSR01000021">
    <property type="protein sequence ID" value="CUH99587.1"/>
    <property type="molecule type" value="Genomic_DNA"/>
</dbReference>
<dbReference type="Proteomes" id="UP000051326">
    <property type="component" value="Unassembled WGS sequence"/>
</dbReference>